<comment type="caution">
    <text evidence="2">The sequence shown here is derived from an EMBL/GenBank/DDBJ whole genome shotgun (WGS) entry which is preliminary data.</text>
</comment>
<sequence length="78" mass="8568">MLTAKDGPPYPRIKPSLPANGNKRPNSKDIAAFTVKRFPGKQDGKGQSVGKGDDCHDVTDELRWLWIWDGNNMDAGVS</sequence>
<dbReference type="VEuPathDB" id="FungiDB:EMCG_05083"/>
<dbReference type="EMBL" id="LCZI01001578">
    <property type="protein sequence ID" value="KKZ60161.1"/>
    <property type="molecule type" value="Genomic_DNA"/>
</dbReference>
<evidence type="ECO:0000256" key="1">
    <source>
        <dbReference type="SAM" id="MobiDB-lite"/>
    </source>
</evidence>
<reference evidence="3" key="1">
    <citation type="journal article" date="2015" name="PLoS Genet.">
        <title>The dynamic genome and transcriptome of the human fungal pathogen Blastomyces and close relative Emmonsia.</title>
        <authorList>
            <person name="Munoz J.F."/>
            <person name="Gauthier G.M."/>
            <person name="Desjardins C.A."/>
            <person name="Gallo J.E."/>
            <person name="Holder J."/>
            <person name="Sullivan T.D."/>
            <person name="Marty A.J."/>
            <person name="Carmen J.C."/>
            <person name="Chen Z."/>
            <person name="Ding L."/>
            <person name="Gujja S."/>
            <person name="Magrini V."/>
            <person name="Misas E."/>
            <person name="Mitreva M."/>
            <person name="Priest M."/>
            <person name="Saif S."/>
            <person name="Whiston E.A."/>
            <person name="Young S."/>
            <person name="Zeng Q."/>
            <person name="Goldman W.E."/>
            <person name="Mardis E.R."/>
            <person name="Taylor J.W."/>
            <person name="McEwen J.G."/>
            <person name="Clay O.K."/>
            <person name="Klein B.S."/>
            <person name="Cuomo C.A."/>
        </authorList>
    </citation>
    <scope>NUCLEOTIDE SEQUENCE [LARGE SCALE GENOMIC DNA]</scope>
    <source>
        <strain evidence="3">UAMH 3008</strain>
    </source>
</reference>
<organism evidence="2 3">
    <name type="scientific">[Emmonsia] crescens</name>
    <dbReference type="NCBI Taxonomy" id="73230"/>
    <lineage>
        <taxon>Eukaryota</taxon>
        <taxon>Fungi</taxon>
        <taxon>Dikarya</taxon>
        <taxon>Ascomycota</taxon>
        <taxon>Pezizomycotina</taxon>
        <taxon>Eurotiomycetes</taxon>
        <taxon>Eurotiomycetidae</taxon>
        <taxon>Onygenales</taxon>
        <taxon>Ajellomycetaceae</taxon>
        <taxon>Emergomyces</taxon>
    </lineage>
</organism>
<name>A0A0G2J6M6_9EURO</name>
<accession>A0A0G2J6M6</accession>
<proteinExistence type="predicted"/>
<evidence type="ECO:0000313" key="3">
    <source>
        <dbReference type="Proteomes" id="UP000034164"/>
    </source>
</evidence>
<evidence type="ECO:0000313" key="2">
    <source>
        <dbReference type="EMBL" id="KKZ60161.1"/>
    </source>
</evidence>
<dbReference type="Proteomes" id="UP000034164">
    <property type="component" value="Unassembled WGS sequence"/>
</dbReference>
<feature type="region of interest" description="Disordered" evidence="1">
    <location>
        <begin position="1"/>
        <end position="28"/>
    </location>
</feature>
<gene>
    <name evidence="2" type="ORF">EMCG_05083</name>
</gene>
<dbReference type="AlphaFoldDB" id="A0A0G2J6M6"/>
<dbReference type="OrthoDB" id="10469704at2759"/>
<protein>
    <submittedName>
        <fullName evidence="2">Uncharacterized protein</fullName>
    </submittedName>
</protein>